<dbReference type="PANTHER" id="PTHR30427">
    <property type="entry name" value="TRANSCRIPTIONAL ACTIVATOR PROTEIN LYSR"/>
    <property type="match status" value="1"/>
</dbReference>
<keyword evidence="2" id="KW-0805">Transcription regulation</keyword>
<dbReference type="Pfam" id="PF03466">
    <property type="entry name" value="LysR_substrate"/>
    <property type="match status" value="1"/>
</dbReference>
<dbReference type="Gene3D" id="3.40.190.290">
    <property type="match status" value="1"/>
</dbReference>
<dbReference type="PROSITE" id="PS50931">
    <property type="entry name" value="HTH_LYSR"/>
    <property type="match status" value="1"/>
</dbReference>
<reference evidence="7 9" key="2">
    <citation type="submission" date="2018-01" db="EMBL/GenBank/DDBJ databases">
        <title>Whole genome sequence of Azospirillum brasilense REC3 isolated from strawberry roots.</title>
        <authorList>
            <person name="Fontana C.A."/>
            <person name="Salazar S.M."/>
            <person name="Bassi D."/>
            <person name="Puglisi E."/>
            <person name="Lovaisa N.C."/>
            <person name="Toffoli L.M."/>
            <person name="Pedraza R."/>
            <person name="Cocconcelli P.S."/>
        </authorList>
    </citation>
    <scope>NUCLEOTIDE SEQUENCE [LARGE SCALE GENOMIC DNA]</scope>
    <source>
        <strain evidence="7 9">REC3</strain>
        <plasmid evidence="7">p8unnamed</plasmid>
    </source>
</reference>
<organism evidence="6 8">
    <name type="scientific">Azospirillum argentinense</name>
    <dbReference type="NCBI Taxonomy" id="2970906"/>
    <lineage>
        <taxon>Bacteria</taxon>
        <taxon>Pseudomonadati</taxon>
        <taxon>Pseudomonadota</taxon>
        <taxon>Alphaproteobacteria</taxon>
        <taxon>Rhodospirillales</taxon>
        <taxon>Azospirillaceae</taxon>
        <taxon>Azospirillum</taxon>
    </lineage>
</organism>
<dbReference type="GO" id="GO:0043565">
    <property type="term" value="F:sequence-specific DNA binding"/>
    <property type="evidence" value="ECO:0007669"/>
    <property type="project" value="TreeGrafter"/>
</dbReference>
<reference evidence="6 8" key="1">
    <citation type="journal article" date="2014" name="Genome Announc.">
        <title>Complete Genome Sequence of the Model Rhizosphere Strain Azospirillum brasilense Az39, Successfully Applied in Agriculture.</title>
        <authorList>
            <person name="Rivera D."/>
            <person name="Revale S."/>
            <person name="Molina R."/>
            <person name="Gualpa J."/>
            <person name="Puente M."/>
            <person name="Maroniche G."/>
            <person name="Paris G."/>
            <person name="Baker D."/>
            <person name="Clavijo B."/>
            <person name="McLay K."/>
            <person name="Spaepen S."/>
            <person name="Perticari A."/>
            <person name="Vazquez M."/>
            <person name="Wisniewski-Dye F."/>
            <person name="Watkins C."/>
            <person name="Martinez-Abarca F."/>
            <person name="Vanderleyden J."/>
            <person name="Cassan F."/>
        </authorList>
    </citation>
    <scope>NUCLEOTIDE SEQUENCE [LARGE SCALE GENOMIC DNA]</scope>
    <source>
        <strain evidence="6 8">Az39</strain>
        <plasmid evidence="6">AbAZ39_p3</plasmid>
    </source>
</reference>
<geneLocation type="plasmid" evidence="7">
    <name>p8unnamed</name>
</geneLocation>
<proteinExistence type="inferred from homology"/>
<evidence type="ECO:0000256" key="3">
    <source>
        <dbReference type="ARBA" id="ARBA00023125"/>
    </source>
</evidence>
<evidence type="ECO:0000313" key="8">
    <source>
        <dbReference type="Proteomes" id="UP000027186"/>
    </source>
</evidence>
<dbReference type="CDD" id="cd08415">
    <property type="entry name" value="PBP2_LysR_opines_like"/>
    <property type="match status" value="1"/>
</dbReference>
<gene>
    <name evidence="6" type="ORF">ABAZ39_28175</name>
    <name evidence="7" type="ORF">C1S70_14570</name>
</gene>
<dbReference type="GO" id="GO:0010628">
    <property type="term" value="P:positive regulation of gene expression"/>
    <property type="evidence" value="ECO:0007669"/>
    <property type="project" value="TreeGrafter"/>
</dbReference>
<dbReference type="SUPFAM" id="SSF53850">
    <property type="entry name" value="Periplasmic binding protein-like II"/>
    <property type="match status" value="1"/>
</dbReference>
<evidence type="ECO:0000259" key="5">
    <source>
        <dbReference type="PROSITE" id="PS50931"/>
    </source>
</evidence>
<accession>A0A2K1FZX1</accession>
<dbReference type="InterPro" id="IPR005119">
    <property type="entry name" value="LysR_subst-bd"/>
</dbReference>
<dbReference type="EMBL" id="POWG01000014">
    <property type="protein sequence ID" value="PNQ98092.1"/>
    <property type="molecule type" value="Genomic_DNA"/>
</dbReference>
<keyword evidence="6" id="KW-0614">Plasmid</keyword>
<geneLocation type="plasmid" evidence="6 8">
    <name>AbAZ39_p3</name>
</geneLocation>
<dbReference type="InterPro" id="IPR037424">
    <property type="entry name" value="NocR_PBP2"/>
</dbReference>
<dbReference type="OrthoDB" id="8479870at2"/>
<dbReference type="PANTHER" id="PTHR30427:SF1">
    <property type="entry name" value="TRANSCRIPTIONAL ACTIVATOR PROTEIN LYSR"/>
    <property type="match status" value="1"/>
</dbReference>
<evidence type="ECO:0000256" key="4">
    <source>
        <dbReference type="ARBA" id="ARBA00023163"/>
    </source>
</evidence>
<accession>A0A060DXB6</accession>
<protein>
    <submittedName>
        <fullName evidence="6">Transcriptional regulator</fullName>
    </submittedName>
</protein>
<evidence type="ECO:0000313" key="7">
    <source>
        <dbReference type="EMBL" id="PNQ98092.1"/>
    </source>
</evidence>
<dbReference type="AlphaFoldDB" id="A0A060DXB6"/>
<dbReference type="RefSeq" id="WP_040137499.1">
    <property type="nucleotide sequence ID" value="NZ_CP007796.1"/>
</dbReference>
<evidence type="ECO:0000256" key="1">
    <source>
        <dbReference type="ARBA" id="ARBA00009437"/>
    </source>
</evidence>
<comment type="similarity">
    <text evidence="1">Belongs to the LysR transcriptional regulatory family.</text>
</comment>
<dbReference type="InterPro" id="IPR036390">
    <property type="entry name" value="WH_DNA-bd_sf"/>
</dbReference>
<dbReference type="Proteomes" id="UP000027186">
    <property type="component" value="Plasmid AbAZ39_p3"/>
</dbReference>
<dbReference type="Gene3D" id="1.10.10.10">
    <property type="entry name" value="Winged helix-like DNA-binding domain superfamily/Winged helix DNA-binding domain"/>
    <property type="match status" value="1"/>
</dbReference>
<dbReference type="InterPro" id="IPR036388">
    <property type="entry name" value="WH-like_DNA-bd_sf"/>
</dbReference>
<dbReference type="KEGG" id="abq:ABAZ39_28175"/>
<keyword evidence="4" id="KW-0804">Transcription</keyword>
<dbReference type="GO" id="GO:0003700">
    <property type="term" value="F:DNA-binding transcription factor activity"/>
    <property type="evidence" value="ECO:0007669"/>
    <property type="project" value="InterPro"/>
</dbReference>
<dbReference type="Proteomes" id="UP000236268">
    <property type="component" value="Unassembled WGS sequence"/>
</dbReference>
<sequence length="301" mass="32851">MLNPRQIEAFRAVMLTGGITAAAELLNISQPAVSRLIADLQYALKLTLFERRGSRIAPTSEAMSLYQEVERSFVGLERIEQAARDLQERRAGTLRVAAMPAMAIGFLPRFVARFLEERPRVDVSLWGSSSPQVLDWVAAGQCELGFGQSAVEHATVLCERMPRVRAVAVVPSNHPLAVRKRLVPEDFAGEAFIALGAATLMRYSIDAMFAEHGVARTMRVETQLTMIACAMVAAGAGISIVDPFTAQEYAGRGVAIRPFEPAITFEMAVLHSAQRSLSTLAQDFLGGFRDAVATFRLPDQD</sequence>
<evidence type="ECO:0000313" key="6">
    <source>
        <dbReference type="EMBL" id="AIB15743.1"/>
    </source>
</evidence>
<name>A0A060DXB6_9PROT</name>
<feature type="domain" description="HTH lysR-type" evidence="5">
    <location>
        <begin position="2"/>
        <end position="59"/>
    </location>
</feature>
<dbReference type="SUPFAM" id="SSF46785">
    <property type="entry name" value="Winged helix' DNA-binding domain"/>
    <property type="match status" value="1"/>
</dbReference>
<evidence type="ECO:0000313" key="9">
    <source>
        <dbReference type="Proteomes" id="UP000236268"/>
    </source>
</evidence>
<dbReference type="PRINTS" id="PR00039">
    <property type="entry name" value="HTHLYSR"/>
</dbReference>
<dbReference type="EMBL" id="CP007796">
    <property type="protein sequence ID" value="AIB15743.1"/>
    <property type="molecule type" value="Genomic_DNA"/>
</dbReference>
<evidence type="ECO:0000256" key="2">
    <source>
        <dbReference type="ARBA" id="ARBA00023015"/>
    </source>
</evidence>
<keyword evidence="3" id="KW-0238">DNA-binding</keyword>
<dbReference type="Pfam" id="PF00126">
    <property type="entry name" value="HTH_1"/>
    <property type="match status" value="1"/>
</dbReference>
<dbReference type="InterPro" id="IPR000847">
    <property type="entry name" value="LysR_HTH_N"/>
</dbReference>